<evidence type="ECO:0000313" key="5">
    <source>
        <dbReference type="Proteomes" id="UP000663825"/>
    </source>
</evidence>
<dbReference type="EMBL" id="CAJOBQ010000029">
    <property type="protein sequence ID" value="CAF4221770.1"/>
    <property type="molecule type" value="Genomic_DNA"/>
</dbReference>
<keyword evidence="1" id="KW-0812">Transmembrane</keyword>
<reference evidence="2" key="1">
    <citation type="submission" date="2021-02" db="EMBL/GenBank/DDBJ databases">
        <authorList>
            <person name="Nowell W R."/>
        </authorList>
    </citation>
    <scope>NUCLEOTIDE SEQUENCE</scope>
</reference>
<comment type="caution">
    <text evidence="2">The sequence shown here is derived from an EMBL/GenBank/DDBJ whole genome shotgun (WGS) entry which is preliminary data.</text>
</comment>
<dbReference type="Proteomes" id="UP000663862">
    <property type="component" value="Unassembled WGS sequence"/>
</dbReference>
<feature type="transmembrane region" description="Helical" evidence="1">
    <location>
        <begin position="61"/>
        <end position="84"/>
    </location>
</feature>
<dbReference type="Proteomes" id="UP000663825">
    <property type="component" value="Unassembled WGS sequence"/>
</dbReference>
<feature type="transmembrane region" description="Helical" evidence="1">
    <location>
        <begin position="96"/>
        <end position="120"/>
    </location>
</feature>
<protein>
    <submittedName>
        <fullName evidence="2">Uncharacterized protein</fullName>
    </submittedName>
</protein>
<evidence type="ECO:0000313" key="3">
    <source>
        <dbReference type="EMBL" id="CAF3351851.1"/>
    </source>
</evidence>
<dbReference type="AlphaFoldDB" id="A0A817RJT3"/>
<sequence>MAAEADAFMKDLEEKIAGHKLLIDYQWLNDFDNLVHSDCHIVPDTLKYLHYTGYVRSAYNIFVMCALLNDILPVTVAASIPISISLISKDINPSNTIVLGLFAFSQAFFLIMILIVFYVVNEEKRRSEPILDSDKDHQEQCGYFSLLYTNKN</sequence>
<dbReference type="Proteomes" id="UP000663872">
    <property type="component" value="Unassembled WGS sequence"/>
</dbReference>
<evidence type="ECO:0000256" key="1">
    <source>
        <dbReference type="SAM" id="Phobius"/>
    </source>
</evidence>
<organism evidence="2 5">
    <name type="scientific">Rotaria socialis</name>
    <dbReference type="NCBI Taxonomy" id="392032"/>
    <lineage>
        <taxon>Eukaryota</taxon>
        <taxon>Metazoa</taxon>
        <taxon>Spiralia</taxon>
        <taxon>Gnathifera</taxon>
        <taxon>Rotifera</taxon>
        <taxon>Eurotatoria</taxon>
        <taxon>Bdelloidea</taxon>
        <taxon>Philodinida</taxon>
        <taxon>Philodinidae</taxon>
        <taxon>Rotaria</taxon>
    </lineage>
</organism>
<gene>
    <name evidence="3" type="ORF">GRG538_LOCUS5599</name>
    <name evidence="2" type="ORF">TIS948_LOCUS14965</name>
    <name evidence="4" type="ORF">TSG867_LOCUS1329</name>
</gene>
<keyword evidence="1" id="KW-1133">Transmembrane helix</keyword>
<proteinExistence type="predicted"/>
<dbReference type="EMBL" id="CAJNYT010000493">
    <property type="protein sequence ID" value="CAF3351851.1"/>
    <property type="molecule type" value="Genomic_DNA"/>
</dbReference>
<accession>A0A817RJT3</accession>
<name>A0A817RJT3_9BILA</name>
<dbReference type="EMBL" id="CAJNXB010002433">
    <property type="protein sequence ID" value="CAF3246756.1"/>
    <property type="molecule type" value="Genomic_DNA"/>
</dbReference>
<keyword evidence="1" id="KW-0472">Membrane</keyword>
<evidence type="ECO:0000313" key="2">
    <source>
        <dbReference type="EMBL" id="CAF3246756.1"/>
    </source>
</evidence>
<evidence type="ECO:0000313" key="4">
    <source>
        <dbReference type="EMBL" id="CAF4221770.1"/>
    </source>
</evidence>